<evidence type="ECO:0000256" key="1">
    <source>
        <dbReference type="ARBA" id="ARBA00022741"/>
    </source>
</evidence>
<dbReference type="RefSeq" id="WP_017824761.1">
    <property type="nucleotide sequence ID" value="NZ_KB403092.1"/>
</dbReference>
<gene>
    <name evidence="5" type="ORF">D641_0110625</name>
</gene>
<dbReference type="EMBL" id="AORC01000013">
    <property type="protein sequence ID" value="EYT48661.1"/>
    <property type="molecule type" value="Genomic_DNA"/>
</dbReference>
<protein>
    <submittedName>
        <fullName evidence="5">ABC transporter ATP-binding protein</fullName>
    </submittedName>
</protein>
<dbReference type="AlphaFoldDB" id="A0A022KWP4"/>
<evidence type="ECO:0000313" key="5">
    <source>
        <dbReference type="EMBL" id="EYT48661.1"/>
    </source>
</evidence>
<feature type="domain" description="ABC transporter" evidence="4">
    <location>
        <begin position="22"/>
        <end position="247"/>
    </location>
</feature>
<organism evidence="5 6">
    <name type="scientific">Brachybacterium muris UCD-AY4</name>
    <dbReference type="NCBI Taxonomy" id="1249481"/>
    <lineage>
        <taxon>Bacteria</taxon>
        <taxon>Bacillati</taxon>
        <taxon>Actinomycetota</taxon>
        <taxon>Actinomycetes</taxon>
        <taxon>Micrococcales</taxon>
        <taxon>Dermabacteraceae</taxon>
        <taxon>Brachybacterium</taxon>
    </lineage>
</organism>
<dbReference type="OrthoDB" id="9804819at2"/>
<name>A0A022KWP4_9MICO</name>
<keyword evidence="2 5" id="KW-0067">ATP-binding</keyword>
<dbReference type="Gene3D" id="3.40.50.300">
    <property type="entry name" value="P-loop containing nucleotide triphosphate hydrolases"/>
    <property type="match status" value="1"/>
</dbReference>
<keyword evidence="1" id="KW-0547">Nucleotide-binding</keyword>
<dbReference type="GO" id="GO:0016887">
    <property type="term" value="F:ATP hydrolysis activity"/>
    <property type="evidence" value="ECO:0007669"/>
    <property type="project" value="InterPro"/>
</dbReference>
<dbReference type="PROSITE" id="PS50893">
    <property type="entry name" value="ABC_TRANSPORTER_2"/>
    <property type="match status" value="1"/>
</dbReference>
<dbReference type="PANTHER" id="PTHR43158">
    <property type="entry name" value="SKFA PEPTIDE EXPORT ATP-BINDING PROTEIN SKFE"/>
    <property type="match status" value="1"/>
</dbReference>
<dbReference type="SMART" id="SM00382">
    <property type="entry name" value="AAA"/>
    <property type="match status" value="1"/>
</dbReference>
<feature type="region of interest" description="Disordered" evidence="3">
    <location>
        <begin position="306"/>
        <end position="330"/>
    </location>
</feature>
<feature type="compositionally biased region" description="Low complexity" evidence="3">
    <location>
        <begin position="310"/>
        <end position="330"/>
    </location>
</feature>
<dbReference type="InterPro" id="IPR003593">
    <property type="entry name" value="AAA+_ATPase"/>
</dbReference>
<dbReference type="CDD" id="cd03230">
    <property type="entry name" value="ABC_DR_subfamily_A"/>
    <property type="match status" value="1"/>
</dbReference>
<evidence type="ECO:0000256" key="2">
    <source>
        <dbReference type="ARBA" id="ARBA00022840"/>
    </source>
</evidence>
<dbReference type="InterPro" id="IPR003439">
    <property type="entry name" value="ABC_transporter-like_ATP-bd"/>
</dbReference>
<reference evidence="5 6" key="1">
    <citation type="journal article" date="2013" name="Genome Announc.">
        <title>Draft genome sequence of an Actinobacterium, Brachybacterium muris strain UCD-AY4.</title>
        <authorList>
            <person name="Lo J.R."/>
            <person name="Lang J.M."/>
            <person name="Darling A.E."/>
            <person name="Eisen J.A."/>
            <person name="Coil D.A."/>
        </authorList>
    </citation>
    <scope>NUCLEOTIDE SEQUENCE [LARGE SCALE GENOMIC DNA]</scope>
    <source>
        <strain evidence="5 6">UCD-AY4</strain>
    </source>
</reference>
<evidence type="ECO:0000313" key="6">
    <source>
        <dbReference type="Proteomes" id="UP000019754"/>
    </source>
</evidence>
<comment type="caution">
    <text evidence="5">The sequence shown here is derived from an EMBL/GenBank/DDBJ whole genome shotgun (WGS) entry which is preliminary data.</text>
</comment>
<accession>A0A022KWP4</accession>
<dbReference type="HOGENOM" id="CLU_000604_1_2_11"/>
<dbReference type="PANTHER" id="PTHR43158:SF5">
    <property type="entry name" value="ABC TRANSPORTER, ATP-BINDING PROTEIN"/>
    <property type="match status" value="1"/>
</dbReference>
<evidence type="ECO:0000259" key="4">
    <source>
        <dbReference type="PROSITE" id="PS50893"/>
    </source>
</evidence>
<evidence type="ECO:0000256" key="3">
    <source>
        <dbReference type="SAM" id="MobiDB-lite"/>
    </source>
</evidence>
<keyword evidence="6" id="KW-1185">Reference proteome</keyword>
<dbReference type="Pfam" id="PF00005">
    <property type="entry name" value="ABC_tran"/>
    <property type="match status" value="1"/>
</dbReference>
<sequence>MTATIDGAPTPAAADHPSTAGIVIEGLTKNYGRTEVLKGIDLHLEPGRVYGLLGANGVGKTTLMSVICNHTFRTAGTITIDGQDPRENAPLLARTCFIHEDQRWHDDYKVGHILAALEWFHPNADMALATRLLERFGVPRKTALKKLSRGQRSSLSIALSLASRAPYTFLDEPHLGLDATARSIFYEELMREVAEHPRTVVMSTHLIDEAAELFEQVLLMQKGNVVIQADVDEITSSMVVLRGLEDEVDTFVAGHEVVSRRSLGRIRSVLLRERLSREEVRDAEQRHLSVEPAGLQEIVAALGILDHPDPTTASDAPSAPDAMPAPKESS</sequence>
<dbReference type="Proteomes" id="UP000019754">
    <property type="component" value="Unassembled WGS sequence"/>
</dbReference>
<dbReference type="GO" id="GO:0005524">
    <property type="term" value="F:ATP binding"/>
    <property type="evidence" value="ECO:0007669"/>
    <property type="project" value="UniProtKB-KW"/>
</dbReference>
<dbReference type="InterPro" id="IPR027417">
    <property type="entry name" value="P-loop_NTPase"/>
</dbReference>
<dbReference type="STRING" id="1249481.D641_0110625"/>
<dbReference type="SUPFAM" id="SSF52540">
    <property type="entry name" value="P-loop containing nucleoside triphosphate hydrolases"/>
    <property type="match status" value="1"/>
</dbReference>
<proteinExistence type="predicted"/>